<feature type="domain" description="DDE Tnp4" evidence="3">
    <location>
        <begin position="8"/>
        <end position="99"/>
    </location>
</feature>
<dbReference type="EMBL" id="DS178264">
    <property type="protein sequence ID" value="EFP75651.1"/>
    <property type="molecule type" value="Genomic_DNA"/>
</dbReference>
<comment type="cofactor">
    <cofactor evidence="1">
        <name>a divalent metal cation</name>
        <dbReference type="ChEBI" id="CHEBI:60240"/>
    </cofactor>
</comment>
<proteinExistence type="predicted"/>
<dbReference type="OMA" id="RIFENHE"/>
<reference key="1">
    <citation type="submission" date="2007-01" db="EMBL/GenBank/DDBJ databases">
        <title>The Genome Sequence of Puccinia graminis f. sp. tritici Strain CRL 75-36-700-3.</title>
        <authorList>
            <consortium name="The Broad Institute Genome Sequencing Platform"/>
            <person name="Birren B."/>
            <person name="Lander E."/>
            <person name="Galagan J."/>
            <person name="Nusbaum C."/>
            <person name="Devon K."/>
            <person name="Cuomo C."/>
            <person name="Jaffe D."/>
            <person name="Butler J."/>
            <person name="Alvarez P."/>
            <person name="Gnerre S."/>
            <person name="Grabherr M."/>
            <person name="Mauceli E."/>
            <person name="Brockman W."/>
            <person name="Young S."/>
            <person name="LaButti K."/>
            <person name="Sykes S."/>
            <person name="DeCaprio D."/>
            <person name="Crawford M."/>
            <person name="Koehrsen M."/>
            <person name="Engels R."/>
            <person name="Montgomery P."/>
            <person name="Pearson M."/>
            <person name="Howarth C."/>
            <person name="Larson L."/>
            <person name="White J."/>
            <person name="Zeng Q."/>
            <person name="Kodira C."/>
            <person name="Yandava C."/>
            <person name="Alvarado L."/>
            <person name="O'Leary S."/>
            <person name="Szabo L."/>
            <person name="Dean R."/>
            <person name="Schein J."/>
        </authorList>
    </citation>
    <scope>NUCLEOTIDE SEQUENCE</scope>
    <source>
        <strain>CRL 75-36-700-3</strain>
    </source>
</reference>
<evidence type="ECO:0000259" key="3">
    <source>
        <dbReference type="Pfam" id="PF13359"/>
    </source>
</evidence>
<dbReference type="RefSeq" id="XP_003320070.1">
    <property type="nucleotide sequence ID" value="XM_003320022.1"/>
</dbReference>
<organism evidence="4 5">
    <name type="scientific">Puccinia graminis f. sp. tritici (strain CRL 75-36-700-3 / race SCCL)</name>
    <name type="common">Black stem rust fungus</name>
    <dbReference type="NCBI Taxonomy" id="418459"/>
    <lineage>
        <taxon>Eukaryota</taxon>
        <taxon>Fungi</taxon>
        <taxon>Dikarya</taxon>
        <taxon>Basidiomycota</taxon>
        <taxon>Pucciniomycotina</taxon>
        <taxon>Pucciniomycetes</taxon>
        <taxon>Pucciniales</taxon>
        <taxon>Pucciniaceae</taxon>
        <taxon>Puccinia</taxon>
    </lineage>
</organism>
<dbReference type="InParanoid" id="E3JUC6"/>
<dbReference type="eggNOG" id="KOG4585">
    <property type="taxonomic scope" value="Eukaryota"/>
</dbReference>
<sequence length="155" mass="17678">MSIHKEPELYFDEGQYLLADSAYGLSMTCIPAYKSPASNITANKEFNYCIAKARVRNEHSIGILKGRWASLQQLRLLVYKKRDMLQVCRWVNACMTLHNMLAHLGDSWDEICPADRDSGSIEDQSAEEGTAEERHRAEIQAKCLALKYSRRVLPL</sequence>
<dbReference type="InterPro" id="IPR027806">
    <property type="entry name" value="HARBI1_dom"/>
</dbReference>
<evidence type="ECO:0000256" key="1">
    <source>
        <dbReference type="ARBA" id="ARBA00001968"/>
    </source>
</evidence>
<name>E3JUC6_PUCGT</name>
<dbReference type="Pfam" id="PF13359">
    <property type="entry name" value="DDE_Tnp_4"/>
    <property type="match status" value="1"/>
</dbReference>
<dbReference type="OrthoDB" id="2506086at2759"/>
<accession>E3JUC6</accession>
<dbReference type="GO" id="GO:0046872">
    <property type="term" value="F:metal ion binding"/>
    <property type="evidence" value="ECO:0007669"/>
    <property type="project" value="UniProtKB-KW"/>
</dbReference>
<dbReference type="KEGG" id="pgr:PGTG_00982"/>
<dbReference type="AlphaFoldDB" id="E3JUC6"/>
<dbReference type="HOGENOM" id="CLU_018552_9_1_1"/>
<evidence type="ECO:0000313" key="5">
    <source>
        <dbReference type="Proteomes" id="UP000008783"/>
    </source>
</evidence>
<evidence type="ECO:0000256" key="2">
    <source>
        <dbReference type="ARBA" id="ARBA00022723"/>
    </source>
</evidence>
<reference evidence="5" key="2">
    <citation type="journal article" date="2011" name="Proc. Natl. Acad. Sci. U.S.A.">
        <title>Obligate biotrophy features unraveled by the genomic analysis of rust fungi.</title>
        <authorList>
            <person name="Duplessis S."/>
            <person name="Cuomo C.A."/>
            <person name="Lin Y.-C."/>
            <person name="Aerts A."/>
            <person name="Tisserant E."/>
            <person name="Veneault-Fourrey C."/>
            <person name="Joly D.L."/>
            <person name="Hacquard S."/>
            <person name="Amselem J."/>
            <person name="Cantarel B.L."/>
            <person name="Chiu R."/>
            <person name="Coutinho P.M."/>
            <person name="Feau N."/>
            <person name="Field M."/>
            <person name="Frey P."/>
            <person name="Gelhaye E."/>
            <person name="Goldberg J."/>
            <person name="Grabherr M.G."/>
            <person name="Kodira C.D."/>
            <person name="Kohler A."/>
            <person name="Kuees U."/>
            <person name="Lindquist E.A."/>
            <person name="Lucas S.M."/>
            <person name="Mago R."/>
            <person name="Mauceli E."/>
            <person name="Morin E."/>
            <person name="Murat C."/>
            <person name="Pangilinan J.L."/>
            <person name="Park R."/>
            <person name="Pearson M."/>
            <person name="Quesneville H."/>
            <person name="Rouhier N."/>
            <person name="Sakthikumar S."/>
            <person name="Salamov A.A."/>
            <person name="Schmutz J."/>
            <person name="Selles B."/>
            <person name="Shapiro H."/>
            <person name="Tanguay P."/>
            <person name="Tuskan G.A."/>
            <person name="Henrissat B."/>
            <person name="Van de Peer Y."/>
            <person name="Rouze P."/>
            <person name="Ellis J.G."/>
            <person name="Dodds P.N."/>
            <person name="Schein J.E."/>
            <person name="Zhong S."/>
            <person name="Hamelin R.C."/>
            <person name="Grigoriev I.V."/>
            <person name="Szabo L.J."/>
            <person name="Martin F."/>
        </authorList>
    </citation>
    <scope>NUCLEOTIDE SEQUENCE [LARGE SCALE GENOMIC DNA]</scope>
    <source>
        <strain evidence="5">CRL 75-36-700-3 / race SCCL</strain>
    </source>
</reference>
<protein>
    <recommendedName>
        <fullName evidence="3">DDE Tnp4 domain-containing protein</fullName>
    </recommendedName>
</protein>
<keyword evidence="5" id="KW-1185">Reference proteome</keyword>
<keyword evidence="2" id="KW-0479">Metal-binding</keyword>
<dbReference type="STRING" id="418459.E3JUC6"/>
<gene>
    <name evidence="4" type="ORF">PGTG_00982</name>
</gene>
<evidence type="ECO:0000313" key="4">
    <source>
        <dbReference type="EMBL" id="EFP75651.1"/>
    </source>
</evidence>
<dbReference type="VEuPathDB" id="FungiDB:PGTG_00982"/>
<dbReference type="GeneID" id="10543451"/>
<dbReference type="Proteomes" id="UP000008783">
    <property type="component" value="Unassembled WGS sequence"/>
</dbReference>